<proteinExistence type="predicted"/>
<keyword evidence="3" id="KW-1185">Reference proteome</keyword>
<organism evidence="2 3">
    <name type="scientific">Paenibacillus aurantius</name>
    <dbReference type="NCBI Taxonomy" id="2918900"/>
    <lineage>
        <taxon>Bacteria</taxon>
        <taxon>Bacillati</taxon>
        <taxon>Bacillota</taxon>
        <taxon>Bacilli</taxon>
        <taxon>Bacillales</taxon>
        <taxon>Paenibacillaceae</taxon>
        <taxon>Paenibacillus</taxon>
    </lineage>
</organism>
<dbReference type="EMBL" id="CP130318">
    <property type="protein sequence ID" value="WNQ10155.1"/>
    <property type="molecule type" value="Genomic_DNA"/>
</dbReference>
<feature type="compositionally biased region" description="Basic and acidic residues" evidence="1">
    <location>
        <begin position="54"/>
        <end position="63"/>
    </location>
</feature>
<gene>
    <name evidence="2" type="ORF">MJA45_21400</name>
</gene>
<reference evidence="2 3" key="1">
    <citation type="submission" date="2022-02" db="EMBL/GenBank/DDBJ databases">
        <title>Paenibacillus sp. MBLB1776 Whole Genome Shotgun Sequencing.</title>
        <authorList>
            <person name="Hwang C.Y."/>
            <person name="Cho E.-S."/>
            <person name="Seo M.-J."/>
        </authorList>
    </citation>
    <scope>NUCLEOTIDE SEQUENCE [LARGE SCALE GENOMIC DNA]</scope>
    <source>
        <strain evidence="2 3">MBLB1776</strain>
    </source>
</reference>
<dbReference type="RefSeq" id="WP_315603929.1">
    <property type="nucleotide sequence ID" value="NZ_CP130318.1"/>
</dbReference>
<feature type="region of interest" description="Disordered" evidence="1">
    <location>
        <begin position="1"/>
        <end position="63"/>
    </location>
</feature>
<protein>
    <submittedName>
        <fullName evidence="2">Uncharacterized protein</fullName>
    </submittedName>
</protein>
<dbReference type="AlphaFoldDB" id="A0AA96LBG2"/>
<accession>A0AA96LBG2</accession>
<sequence length="63" mass="7124">MDHRELAGGMDERQPENGKREESDLMQLVEIMNNPQHEADWGLPGTETGADAEETGREDKHSF</sequence>
<dbReference type="KEGG" id="paun:MJA45_21400"/>
<evidence type="ECO:0000313" key="3">
    <source>
        <dbReference type="Proteomes" id="UP001305702"/>
    </source>
</evidence>
<evidence type="ECO:0000256" key="1">
    <source>
        <dbReference type="SAM" id="MobiDB-lite"/>
    </source>
</evidence>
<feature type="compositionally biased region" description="Basic and acidic residues" evidence="1">
    <location>
        <begin position="1"/>
        <end position="23"/>
    </location>
</feature>
<evidence type="ECO:0000313" key="2">
    <source>
        <dbReference type="EMBL" id="WNQ10155.1"/>
    </source>
</evidence>
<dbReference type="Proteomes" id="UP001305702">
    <property type="component" value="Chromosome"/>
</dbReference>
<name>A0AA96LBG2_9BACL</name>